<dbReference type="Pfam" id="PF07883">
    <property type="entry name" value="Cupin_2"/>
    <property type="match status" value="1"/>
</dbReference>
<comment type="caution">
    <text evidence="2">The sequence shown here is derived from an EMBL/GenBank/DDBJ whole genome shotgun (WGS) entry which is preliminary data.</text>
</comment>
<organism evidence="2 3">
    <name type="scientific">Agromyces ramosus</name>
    <dbReference type="NCBI Taxonomy" id="33879"/>
    <lineage>
        <taxon>Bacteria</taxon>
        <taxon>Bacillati</taxon>
        <taxon>Actinomycetota</taxon>
        <taxon>Actinomycetes</taxon>
        <taxon>Micrococcales</taxon>
        <taxon>Microbacteriaceae</taxon>
        <taxon>Agromyces</taxon>
    </lineage>
</organism>
<dbReference type="InterPro" id="IPR014710">
    <property type="entry name" value="RmlC-like_jellyroll"/>
</dbReference>
<feature type="domain" description="Cupin type-2" evidence="1">
    <location>
        <begin position="33"/>
        <end position="93"/>
    </location>
</feature>
<keyword evidence="3" id="KW-1185">Reference proteome</keyword>
<name>A0ABU0RA10_9MICO</name>
<evidence type="ECO:0000259" key="1">
    <source>
        <dbReference type="Pfam" id="PF07883"/>
    </source>
</evidence>
<dbReference type="EMBL" id="JAUSYY010000001">
    <property type="protein sequence ID" value="MDQ0894903.1"/>
    <property type="molecule type" value="Genomic_DNA"/>
</dbReference>
<dbReference type="InterPro" id="IPR013096">
    <property type="entry name" value="Cupin_2"/>
</dbReference>
<dbReference type="Proteomes" id="UP001239083">
    <property type="component" value="Unassembled WGS sequence"/>
</dbReference>
<evidence type="ECO:0000313" key="3">
    <source>
        <dbReference type="Proteomes" id="UP001239083"/>
    </source>
</evidence>
<dbReference type="InterPro" id="IPR011051">
    <property type="entry name" value="RmlC_Cupin_sf"/>
</dbReference>
<evidence type="ECO:0000313" key="2">
    <source>
        <dbReference type="EMBL" id="MDQ0894903.1"/>
    </source>
</evidence>
<accession>A0ABU0RA10</accession>
<dbReference type="Gene3D" id="2.60.120.10">
    <property type="entry name" value="Jelly Rolls"/>
    <property type="match status" value="1"/>
</dbReference>
<sequence length="244" mass="26113">MGRMTHASTFPGGTAVSWLDVYDTESIDGLRGGTPHLHLVSPECYVVVAGRGRLQTLIAAGVAETPLAPGTVAWFTPGTVHRAVNDGELRVLVLMANSGLPEAGDAVMTFPPEHLVDAATYRAAAQLPDRETEAERQADADRRRDLAVQGFLDLRSAMERGAAAPLERLYAAAARIVQPLVPGWEPIWNEVVGEQAERTRATLPALANGDWSSLLASAVFEADANPGERRFGMCGRLSTYRLGA</sequence>
<protein>
    <submittedName>
        <fullName evidence="2">Mannose-6-phosphate isomerase-like protein (Cupin superfamily)</fullName>
    </submittedName>
</protein>
<reference evidence="2 3" key="1">
    <citation type="submission" date="2023-07" db="EMBL/GenBank/DDBJ databases">
        <title>Comparative genomics of wheat-associated soil bacteria to identify genetic determinants of phenazine resistance.</title>
        <authorList>
            <person name="Mouncey N."/>
        </authorList>
    </citation>
    <scope>NUCLEOTIDE SEQUENCE [LARGE SCALE GENOMIC DNA]</scope>
    <source>
        <strain evidence="2 3">V3I3</strain>
    </source>
</reference>
<gene>
    <name evidence="2" type="ORF">QFZ26_002458</name>
</gene>
<proteinExistence type="predicted"/>
<dbReference type="SUPFAM" id="SSF51182">
    <property type="entry name" value="RmlC-like cupins"/>
    <property type="match status" value="1"/>
</dbReference>